<dbReference type="RefSeq" id="WP_110446977.1">
    <property type="nucleotide sequence ID" value="NZ_CP132381.1"/>
</dbReference>
<keyword evidence="1" id="KW-0812">Transmembrane</keyword>
<keyword evidence="1" id="KW-0472">Membrane</keyword>
<evidence type="ECO:0000313" key="2">
    <source>
        <dbReference type="EMBL" id="PXY92672.1"/>
    </source>
</evidence>
<dbReference type="OrthoDB" id="7067511at2"/>
<evidence type="ECO:0000256" key="1">
    <source>
        <dbReference type="SAM" id="Phobius"/>
    </source>
</evidence>
<feature type="transmembrane region" description="Helical" evidence="1">
    <location>
        <begin position="6"/>
        <end position="28"/>
    </location>
</feature>
<reference evidence="2 3" key="1">
    <citation type="submission" date="2018-05" db="EMBL/GenBank/DDBJ databases">
        <title>Reference genomes for bee gut microbiota database.</title>
        <authorList>
            <person name="Ellegaard K.M."/>
        </authorList>
    </citation>
    <scope>NUCLEOTIDE SEQUENCE [LARGE SCALE GENOMIC DNA]</scope>
    <source>
        <strain evidence="2 3">ESL0172</strain>
    </source>
</reference>
<comment type="caution">
    <text evidence="2">The sequence shown here is derived from an EMBL/GenBank/DDBJ whole genome shotgun (WGS) entry which is preliminary data.</text>
</comment>
<proteinExistence type="predicted"/>
<organism evidence="2 3">
    <name type="scientific">Gilliamella apis</name>
    <dbReference type="NCBI Taxonomy" id="1970738"/>
    <lineage>
        <taxon>Bacteria</taxon>
        <taxon>Pseudomonadati</taxon>
        <taxon>Pseudomonadota</taxon>
        <taxon>Gammaproteobacteria</taxon>
        <taxon>Orbales</taxon>
        <taxon>Orbaceae</taxon>
        <taxon>Gilliamella</taxon>
    </lineage>
</organism>
<sequence length="113" mass="13211">MSNAQQFLMFIGIMSCIILIFCTFIYLLMKLYMFVVKSTIKNSKLTDERLTKMYNNMKVSKDNKSKLIILAIVTGIFCGGVFGGIFYYFLYKKIFSNTYELYKQGMIERNLPL</sequence>
<keyword evidence="1" id="KW-1133">Transmembrane helix</keyword>
<keyword evidence="3" id="KW-1185">Reference proteome</keyword>
<dbReference type="EMBL" id="QGLO01000003">
    <property type="protein sequence ID" value="PXY92672.1"/>
    <property type="molecule type" value="Genomic_DNA"/>
</dbReference>
<evidence type="ECO:0000313" key="3">
    <source>
        <dbReference type="Proteomes" id="UP000247673"/>
    </source>
</evidence>
<feature type="transmembrane region" description="Helical" evidence="1">
    <location>
        <begin position="67"/>
        <end position="90"/>
    </location>
</feature>
<protein>
    <submittedName>
        <fullName evidence="2">Uncharacterized protein</fullName>
    </submittedName>
</protein>
<gene>
    <name evidence="2" type="ORF">DKK78_00925</name>
</gene>
<dbReference type="Proteomes" id="UP000247673">
    <property type="component" value="Unassembled WGS sequence"/>
</dbReference>
<name>A0A2V4DQL4_9GAMM</name>
<dbReference type="AlphaFoldDB" id="A0A2V4DQL4"/>
<accession>A0A2V4DQL4</accession>